<sequence>MASTHLTEGALQGRARTSQAVATLAPQFGEDPCFTYILNKLSDDERLSYLDTVFQFLVTAAVANHGTIYETADWQSAAVVLPPGKDVANPVHFVPSGGLPVFAKLGVSGTVKMLYEFPRYVGAVKEAALGKRRFYYVFLVATVPEGRGQGLASRVLRQVLDVAQKEQVPAWIEASTEASRRVYATVGFKELGTVVLGKGKCDAMGLQMKGGPGITVWPMIWEPLDTIQPEKSTPV</sequence>
<evidence type="ECO:0000259" key="1">
    <source>
        <dbReference type="PROSITE" id="PS51186"/>
    </source>
</evidence>
<dbReference type="SUPFAM" id="SSF55729">
    <property type="entry name" value="Acyl-CoA N-acyltransferases (Nat)"/>
    <property type="match status" value="1"/>
</dbReference>
<keyword evidence="2" id="KW-0808">Transferase</keyword>
<dbReference type="PANTHER" id="PTHR42791:SF1">
    <property type="entry name" value="N-ACETYLTRANSFERASE DOMAIN-CONTAINING PROTEIN"/>
    <property type="match status" value="1"/>
</dbReference>
<evidence type="ECO:0000313" key="2">
    <source>
        <dbReference type="EMBL" id="OAA63129.1"/>
    </source>
</evidence>
<dbReference type="RefSeq" id="XP_018704336.1">
    <property type="nucleotide sequence ID" value="XM_018848610.1"/>
</dbReference>
<reference evidence="2 3" key="1">
    <citation type="journal article" date="2016" name="Genome Biol. Evol.">
        <title>Divergent and convergent evolution of fungal pathogenicity.</title>
        <authorList>
            <person name="Shang Y."/>
            <person name="Xiao G."/>
            <person name="Zheng P."/>
            <person name="Cen K."/>
            <person name="Zhan S."/>
            <person name="Wang C."/>
        </authorList>
    </citation>
    <scope>NUCLEOTIDE SEQUENCE [LARGE SCALE GENOMIC DNA]</scope>
    <source>
        <strain evidence="2 3">ARSEF 2679</strain>
    </source>
</reference>
<proteinExistence type="predicted"/>
<dbReference type="OrthoDB" id="544277at2759"/>
<dbReference type="PANTHER" id="PTHR42791">
    <property type="entry name" value="GNAT FAMILY ACETYLTRANSFERASE"/>
    <property type="match status" value="1"/>
</dbReference>
<dbReference type="InterPro" id="IPR016181">
    <property type="entry name" value="Acyl_CoA_acyltransferase"/>
</dbReference>
<protein>
    <submittedName>
        <fullName evidence="2">Acyl-CoA N-acyltransferase</fullName>
    </submittedName>
</protein>
<dbReference type="Proteomes" id="UP000076744">
    <property type="component" value="Unassembled WGS sequence"/>
</dbReference>
<dbReference type="GeneID" id="30021297"/>
<dbReference type="PROSITE" id="PS51186">
    <property type="entry name" value="GNAT"/>
    <property type="match status" value="1"/>
</dbReference>
<dbReference type="EMBL" id="AZHB01000011">
    <property type="protein sequence ID" value="OAA63129.1"/>
    <property type="molecule type" value="Genomic_DNA"/>
</dbReference>
<comment type="caution">
    <text evidence="2">The sequence shown here is derived from an EMBL/GenBank/DDBJ whole genome shotgun (WGS) entry which is preliminary data.</text>
</comment>
<dbReference type="STRING" id="1081104.A0A167VYR5"/>
<keyword evidence="2" id="KW-0012">Acyltransferase</keyword>
<dbReference type="AlphaFoldDB" id="A0A167VYR5"/>
<dbReference type="GO" id="GO:0016747">
    <property type="term" value="F:acyltransferase activity, transferring groups other than amino-acyl groups"/>
    <property type="evidence" value="ECO:0007669"/>
    <property type="project" value="InterPro"/>
</dbReference>
<accession>A0A167VYR5</accession>
<gene>
    <name evidence="2" type="ORF">ISF_05005</name>
</gene>
<feature type="domain" description="N-acetyltransferase" evidence="1">
    <location>
        <begin position="58"/>
        <end position="209"/>
    </location>
</feature>
<dbReference type="InterPro" id="IPR052523">
    <property type="entry name" value="Trichothecene_AcTrans"/>
</dbReference>
<dbReference type="InterPro" id="IPR000182">
    <property type="entry name" value="GNAT_dom"/>
</dbReference>
<dbReference type="CDD" id="cd04301">
    <property type="entry name" value="NAT_SF"/>
    <property type="match status" value="1"/>
</dbReference>
<organism evidence="2 3">
    <name type="scientific">Cordyceps fumosorosea (strain ARSEF 2679)</name>
    <name type="common">Isaria fumosorosea</name>
    <dbReference type="NCBI Taxonomy" id="1081104"/>
    <lineage>
        <taxon>Eukaryota</taxon>
        <taxon>Fungi</taxon>
        <taxon>Dikarya</taxon>
        <taxon>Ascomycota</taxon>
        <taxon>Pezizomycotina</taxon>
        <taxon>Sordariomycetes</taxon>
        <taxon>Hypocreomycetidae</taxon>
        <taxon>Hypocreales</taxon>
        <taxon>Cordycipitaceae</taxon>
        <taxon>Cordyceps</taxon>
    </lineage>
</organism>
<name>A0A167VYR5_CORFA</name>
<evidence type="ECO:0000313" key="3">
    <source>
        <dbReference type="Proteomes" id="UP000076744"/>
    </source>
</evidence>
<keyword evidence="3" id="KW-1185">Reference proteome</keyword>
<dbReference type="Gene3D" id="3.40.630.30">
    <property type="match status" value="1"/>
</dbReference>
<dbReference type="Pfam" id="PF00583">
    <property type="entry name" value="Acetyltransf_1"/>
    <property type="match status" value="1"/>
</dbReference>